<sequence>MYRQMSGRAGRRGFDLLGQVIFLDKPFTKIQQLITSDLSSLAAASGSAVSRKKSEFTKALFMDPGNVYVPTCGPQALHEYERMLELKEELRRAHCAGRLNKAEGENLANLCTHLFEAARKLTLSAEPANLVLSRLLCSGVLHEYLTEEAPKVLKGDRRTHLTVKLVSVSEPKCSAEGSKEFVVSTHQAVEMVFGCPEAAAQHSEGMSTPSSTAVKEIQRYNSQLFEVFQEFAWTVAMTRKHGQIDLTLPASGRYKSRSPFSALSGAGDFYLTPSDLSKNCRNVLHLDLNAIPTVACPPTGADANRELEATNSWILDYMIHGQRKYLWEDNGLNATRAWKLIDEFVQTLKKAFAPANDIVLTTMTLLAKDFVLNAALYLTSSMSAGMDGSALKDPTASSANASSIRQLKSFVDISSPRIASAPAT</sequence>
<protein>
    <submittedName>
        <fullName evidence="3">Putative helicase</fullName>
    </submittedName>
</protein>
<keyword evidence="2 3" id="KW-0547">Nucleotide-binding</keyword>
<evidence type="ECO:0000313" key="3">
    <source>
        <dbReference type="EMBL" id="OLP85031.1"/>
    </source>
</evidence>
<dbReference type="PANTHER" id="PTHR44533">
    <property type="entry name" value="DEAD/H RNA HELICASE, PUTATIVE-RELATED"/>
    <property type="match status" value="1"/>
</dbReference>
<comment type="caution">
    <text evidence="3">The sequence shown here is derived from an EMBL/GenBank/DDBJ whole genome shotgun (WGS) entry which is preliminary data.</text>
</comment>
<dbReference type="InterPro" id="IPR027417">
    <property type="entry name" value="P-loop_NTPase"/>
</dbReference>
<accession>A0A1Q9CQ43</accession>
<evidence type="ECO:0000256" key="1">
    <source>
        <dbReference type="ARBA" id="ARBA00022801"/>
    </source>
</evidence>
<keyword evidence="2 3" id="KW-0347">Helicase</keyword>
<dbReference type="EMBL" id="LSRX01000999">
    <property type="protein sequence ID" value="OLP85031.1"/>
    <property type="molecule type" value="Genomic_DNA"/>
</dbReference>
<dbReference type="Proteomes" id="UP000186817">
    <property type="component" value="Unassembled WGS sequence"/>
</dbReference>
<dbReference type="GO" id="GO:0004386">
    <property type="term" value="F:helicase activity"/>
    <property type="evidence" value="ECO:0007669"/>
    <property type="project" value="UniProtKB-KW"/>
</dbReference>
<dbReference type="GO" id="GO:0016787">
    <property type="term" value="F:hydrolase activity"/>
    <property type="evidence" value="ECO:0007669"/>
    <property type="project" value="UniProtKB-KW"/>
</dbReference>
<name>A0A1Q9CQ43_SYMMI</name>
<organism evidence="3 4">
    <name type="scientific">Symbiodinium microadriaticum</name>
    <name type="common">Dinoflagellate</name>
    <name type="synonym">Zooxanthella microadriatica</name>
    <dbReference type="NCBI Taxonomy" id="2951"/>
    <lineage>
        <taxon>Eukaryota</taxon>
        <taxon>Sar</taxon>
        <taxon>Alveolata</taxon>
        <taxon>Dinophyceae</taxon>
        <taxon>Suessiales</taxon>
        <taxon>Symbiodiniaceae</taxon>
        <taxon>Symbiodinium</taxon>
    </lineage>
</organism>
<evidence type="ECO:0000313" key="4">
    <source>
        <dbReference type="Proteomes" id="UP000186817"/>
    </source>
</evidence>
<dbReference type="PANTHER" id="PTHR44533:SF4">
    <property type="entry name" value="DEAD_H RNA HELICASE, PUTATIVE-RELATED"/>
    <property type="match status" value="1"/>
</dbReference>
<dbReference type="GO" id="GO:0005737">
    <property type="term" value="C:cytoplasm"/>
    <property type="evidence" value="ECO:0007669"/>
    <property type="project" value="TreeGrafter"/>
</dbReference>
<dbReference type="Gene3D" id="3.40.50.300">
    <property type="entry name" value="P-loop containing nucleotide triphosphate hydrolases"/>
    <property type="match status" value="1"/>
</dbReference>
<proteinExistence type="predicted"/>
<keyword evidence="4" id="KW-1185">Reference proteome</keyword>
<dbReference type="AlphaFoldDB" id="A0A1Q9CQ43"/>
<keyword evidence="2 3" id="KW-0067">ATP-binding</keyword>
<keyword evidence="1" id="KW-0378">Hydrolase</keyword>
<dbReference type="OrthoDB" id="64767at2759"/>
<evidence type="ECO:0000256" key="2">
    <source>
        <dbReference type="ARBA" id="ARBA00022806"/>
    </source>
</evidence>
<reference evidence="3 4" key="1">
    <citation type="submission" date="2016-02" db="EMBL/GenBank/DDBJ databases">
        <title>Genome analysis of coral dinoflagellate symbionts highlights evolutionary adaptations to a symbiotic lifestyle.</title>
        <authorList>
            <person name="Aranda M."/>
            <person name="Li Y."/>
            <person name="Liew Y.J."/>
            <person name="Baumgarten S."/>
            <person name="Simakov O."/>
            <person name="Wilson M."/>
            <person name="Piel J."/>
            <person name="Ashoor H."/>
            <person name="Bougouffa S."/>
            <person name="Bajic V.B."/>
            <person name="Ryu T."/>
            <person name="Ravasi T."/>
            <person name="Bayer T."/>
            <person name="Micklem G."/>
            <person name="Kim H."/>
            <person name="Bhak J."/>
            <person name="Lajeunesse T.C."/>
            <person name="Voolstra C.R."/>
        </authorList>
    </citation>
    <scope>NUCLEOTIDE SEQUENCE [LARGE SCALE GENOMIC DNA]</scope>
    <source>
        <strain evidence="3 4">CCMP2467</strain>
    </source>
</reference>
<dbReference type="InterPro" id="IPR052431">
    <property type="entry name" value="SKI2_subfamily_helicases"/>
</dbReference>
<gene>
    <name evidence="3" type="primary">SPAC694.02</name>
    <name evidence="3" type="ORF">AK812_SmicGene34031</name>
</gene>